<dbReference type="RefSeq" id="WP_129068057.1">
    <property type="nucleotide sequence ID" value="NZ_RDFA01000002.1"/>
</dbReference>
<gene>
    <name evidence="2" type="ORF">EAF64_05890</name>
</gene>
<comment type="caution">
    <text evidence="2">The sequence shown here is derived from an EMBL/GenBank/DDBJ whole genome shotgun (WGS) entry which is preliminary data.</text>
</comment>
<keyword evidence="1" id="KW-1133">Transmembrane helix</keyword>
<evidence type="ECO:0000313" key="3">
    <source>
        <dbReference type="Proteomes" id="UP000289691"/>
    </source>
</evidence>
<sequence length="356" mass="39447">MNWQRLRGKEISAEKGVGIAVVFSHVALLVVGLTLFSMGLLTTAVDSIFPNATPSEAGNISLSVISILVNSLLTGGLIWIYLRQTRVLEDQRDISEEQASIAEEQTSISEEQTSIQERQQEIMEVEYIPAVDISVTEASDDSITIHCSNQGTGLAKQFEIDVVFYVGEEAIDGPADYDMGVEVEPLSDKVFTSTEQDTPQGEITFRATYTGGATTPKRVGADEDLPQTRTEEILREDDDQDLNFSLYFERYVDPGGEQPSRFSFSEGVEELIEEGVSTLGFGISVSYRDIFDNKVADRTLATGWIDIRDGASVEQLFEDSENRTILSHKQPSFDDEGNLSLRNGEKVHRTGHYSYL</sequence>
<keyword evidence="1" id="KW-0472">Membrane</keyword>
<reference evidence="2 3" key="1">
    <citation type="submission" date="2019-01" db="EMBL/GenBank/DDBJ databases">
        <title>Halorientalis sp. F13-25 a new haloarchaeum isolated from hypersaline water.</title>
        <authorList>
            <person name="Ana D.-V."/>
            <person name="Cristina S.-P."/>
            <person name="Antonio V."/>
        </authorList>
    </citation>
    <scope>NUCLEOTIDE SEQUENCE [LARGE SCALE GENOMIC DNA]</scope>
    <source>
        <strain evidence="2 3">F13-25</strain>
    </source>
</reference>
<name>A0A498L2V3_9EURY</name>
<feature type="transmembrane region" description="Helical" evidence="1">
    <location>
        <begin position="20"/>
        <end position="40"/>
    </location>
</feature>
<feature type="transmembrane region" description="Helical" evidence="1">
    <location>
        <begin position="60"/>
        <end position="82"/>
    </location>
</feature>
<dbReference type="AlphaFoldDB" id="A0A498L2V3"/>
<dbReference type="EMBL" id="RDFA01000002">
    <property type="protein sequence ID" value="RXK50094.1"/>
    <property type="molecule type" value="Genomic_DNA"/>
</dbReference>
<proteinExistence type="predicted"/>
<accession>A0A498L2V3</accession>
<dbReference type="OrthoDB" id="350690at2157"/>
<evidence type="ECO:0000256" key="1">
    <source>
        <dbReference type="SAM" id="Phobius"/>
    </source>
</evidence>
<keyword evidence="3" id="KW-1185">Reference proteome</keyword>
<organism evidence="2 3">
    <name type="scientific">Halorientalis pallida</name>
    <dbReference type="NCBI Taxonomy" id="2479928"/>
    <lineage>
        <taxon>Archaea</taxon>
        <taxon>Methanobacteriati</taxon>
        <taxon>Methanobacteriota</taxon>
        <taxon>Stenosarchaea group</taxon>
        <taxon>Halobacteria</taxon>
        <taxon>Halobacteriales</taxon>
        <taxon>Haloarculaceae</taxon>
        <taxon>Halorientalis</taxon>
    </lineage>
</organism>
<evidence type="ECO:0000313" key="2">
    <source>
        <dbReference type="EMBL" id="RXK50094.1"/>
    </source>
</evidence>
<dbReference type="Proteomes" id="UP000289691">
    <property type="component" value="Unassembled WGS sequence"/>
</dbReference>
<keyword evidence="1" id="KW-0812">Transmembrane</keyword>
<protein>
    <submittedName>
        <fullName evidence="2">Uncharacterized protein</fullName>
    </submittedName>
</protein>